<dbReference type="EMBL" id="FCNW02000001">
    <property type="protein sequence ID" value="SAL09683.1"/>
    <property type="molecule type" value="Genomic_DNA"/>
</dbReference>
<organism evidence="1 2">
    <name type="scientific">Caballeronia humi</name>
    <dbReference type="NCBI Taxonomy" id="326474"/>
    <lineage>
        <taxon>Bacteria</taxon>
        <taxon>Pseudomonadati</taxon>
        <taxon>Pseudomonadota</taxon>
        <taxon>Betaproteobacteria</taxon>
        <taxon>Burkholderiales</taxon>
        <taxon>Burkholderiaceae</taxon>
        <taxon>Caballeronia</taxon>
    </lineage>
</organism>
<sequence length="81" mass="9249">MTELKRAVQWFKSWVSEPEAAADSDTTSSLDFDPAWHGDHWQNLLSSPMDARHYVMEDWQLPIQHAFATESADETAEKKAA</sequence>
<dbReference type="RefSeq" id="WP_087665254.1">
    <property type="nucleotide sequence ID" value="NZ_FCNW02000001.1"/>
</dbReference>
<evidence type="ECO:0000313" key="2">
    <source>
        <dbReference type="Proteomes" id="UP000054977"/>
    </source>
</evidence>
<comment type="caution">
    <text evidence="1">The sequence shown here is derived from an EMBL/GenBank/DDBJ whole genome shotgun (WGS) entry which is preliminary data.</text>
</comment>
<name>A0A158EQC8_9BURK</name>
<dbReference type="OrthoDB" id="9021081at2"/>
<reference evidence="1" key="1">
    <citation type="submission" date="2016-01" db="EMBL/GenBank/DDBJ databases">
        <authorList>
            <person name="Peeters C."/>
        </authorList>
    </citation>
    <scope>NUCLEOTIDE SEQUENCE [LARGE SCALE GENOMIC DNA]</scope>
    <source>
        <strain evidence="1">LMG 22934</strain>
    </source>
</reference>
<gene>
    <name evidence="1" type="ORF">AWB65_00060</name>
</gene>
<accession>A0A158EQC8</accession>
<protein>
    <submittedName>
        <fullName evidence="1">Uncharacterized protein</fullName>
    </submittedName>
</protein>
<dbReference type="AlphaFoldDB" id="A0A158EQC8"/>
<proteinExistence type="predicted"/>
<dbReference type="Proteomes" id="UP000054977">
    <property type="component" value="Unassembled WGS sequence"/>
</dbReference>
<evidence type="ECO:0000313" key="1">
    <source>
        <dbReference type="EMBL" id="SAL09683.1"/>
    </source>
</evidence>
<keyword evidence="2" id="KW-1185">Reference proteome</keyword>